<name>A0ABX4EU55_9BORD</name>
<keyword evidence="1" id="KW-1133">Transmembrane helix</keyword>
<comment type="caution">
    <text evidence="3">The sequence shown here is derived from an EMBL/GenBank/DDBJ whole genome shotgun (WGS) entry which is preliminary data.</text>
</comment>
<proteinExistence type="predicted"/>
<keyword evidence="1" id="KW-0472">Membrane</keyword>
<keyword evidence="4" id="KW-1185">Reference proteome</keyword>
<reference evidence="3 4" key="1">
    <citation type="submission" date="2017-05" db="EMBL/GenBank/DDBJ databases">
        <title>Complete and WGS of Bordetella genogroups.</title>
        <authorList>
            <person name="Spilker T."/>
            <person name="Lipuma J."/>
        </authorList>
    </citation>
    <scope>NUCLEOTIDE SEQUENCE [LARGE SCALE GENOMIC DNA]</scope>
    <source>
        <strain evidence="3 4">AU9795</strain>
    </source>
</reference>
<evidence type="ECO:0000313" key="4">
    <source>
        <dbReference type="Proteomes" id="UP000216354"/>
    </source>
</evidence>
<dbReference type="InterPro" id="IPR012495">
    <property type="entry name" value="TadE-like_dom"/>
</dbReference>
<gene>
    <name evidence="3" type="ORF">CAL27_22500</name>
</gene>
<feature type="transmembrane region" description="Helical" evidence="1">
    <location>
        <begin position="12"/>
        <end position="33"/>
    </location>
</feature>
<feature type="domain" description="TadE-like" evidence="2">
    <location>
        <begin position="4"/>
        <end position="46"/>
    </location>
</feature>
<evidence type="ECO:0000313" key="3">
    <source>
        <dbReference type="EMBL" id="OZI57305.1"/>
    </source>
</evidence>
<evidence type="ECO:0000259" key="2">
    <source>
        <dbReference type="Pfam" id="PF07811"/>
    </source>
</evidence>
<dbReference type="Proteomes" id="UP000216354">
    <property type="component" value="Unassembled WGS sequence"/>
</dbReference>
<organism evidence="3 4">
    <name type="scientific">Bordetella genomosp. 1</name>
    <dbReference type="NCBI Taxonomy" id="1395607"/>
    <lineage>
        <taxon>Bacteria</taxon>
        <taxon>Pseudomonadati</taxon>
        <taxon>Pseudomonadota</taxon>
        <taxon>Betaproteobacteria</taxon>
        <taxon>Burkholderiales</taxon>
        <taxon>Alcaligenaceae</taxon>
        <taxon>Bordetella</taxon>
    </lineage>
</organism>
<sequence>MQRGSYAVEFSLVFVVFFLVAYGLLTWGIIFAAQQSLNFAAEEGARAAQRWQAVGAWGPRATSAQTAAAYQIEWVSSMGGTPSTIAVCGPTGRIGGTGACSGLALAADQIEVLVRYPYASAPLLPTLPGMGLVVPTELRARASVRLGGQLSLAAPAAAGL</sequence>
<accession>A0ABX4EU55</accession>
<protein>
    <recommendedName>
        <fullName evidence="2">TadE-like domain-containing protein</fullName>
    </recommendedName>
</protein>
<keyword evidence="1" id="KW-0812">Transmembrane</keyword>
<dbReference type="Pfam" id="PF07811">
    <property type="entry name" value="TadE"/>
    <property type="match status" value="1"/>
</dbReference>
<dbReference type="EMBL" id="NEVR01000006">
    <property type="protein sequence ID" value="OZI57305.1"/>
    <property type="molecule type" value="Genomic_DNA"/>
</dbReference>
<evidence type="ECO:0000256" key="1">
    <source>
        <dbReference type="SAM" id="Phobius"/>
    </source>
</evidence>